<dbReference type="AlphaFoldDB" id="A0A6S6UE81"/>
<dbReference type="EMBL" id="CACVAY010000134">
    <property type="protein sequence ID" value="CAA6826488.1"/>
    <property type="molecule type" value="Genomic_DNA"/>
</dbReference>
<name>A0A6S6UE81_9GAMM</name>
<organism evidence="1">
    <name type="scientific">uncultured Thiotrichaceae bacterium</name>
    <dbReference type="NCBI Taxonomy" id="298394"/>
    <lineage>
        <taxon>Bacteria</taxon>
        <taxon>Pseudomonadati</taxon>
        <taxon>Pseudomonadota</taxon>
        <taxon>Gammaproteobacteria</taxon>
        <taxon>Thiotrichales</taxon>
        <taxon>Thiotrichaceae</taxon>
        <taxon>environmental samples</taxon>
    </lineage>
</organism>
<sequence length="71" mass="8700">MSKNQYDDNLDDDFISTEDDALLNEIENEPYFEKSATKRKQNKIKKMRRIKQGLYDYFEKKSLRENDCYYD</sequence>
<protein>
    <submittedName>
        <fullName evidence="1">Uncharacterized protein</fullName>
    </submittedName>
</protein>
<accession>A0A6S6UE81</accession>
<evidence type="ECO:0000313" key="1">
    <source>
        <dbReference type="EMBL" id="CAA6826488.1"/>
    </source>
</evidence>
<reference evidence="1" key="1">
    <citation type="submission" date="2020-01" db="EMBL/GenBank/DDBJ databases">
        <authorList>
            <person name="Meier V. D."/>
            <person name="Meier V D."/>
        </authorList>
    </citation>
    <scope>NUCLEOTIDE SEQUENCE</scope>
    <source>
        <strain evidence="1">HLG_WM_MAG_07</strain>
    </source>
</reference>
<gene>
    <name evidence="1" type="ORF">HELGO_WM24676</name>
</gene>
<proteinExistence type="predicted"/>